<dbReference type="CDD" id="cd13539">
    <property type="entry name" value="PBP2_AvModA"/>
    <property type="match status" value="1"/>
</dbReference>
<dbReference type="InterPro" id="IPR005950">
    <property type="entry name" value="ModA"/>
</dbReference>
<dbReference type="InterPro" id="IPR044084">
    <property type="entry name" value="AvModA-like_subst-bd"/>
</dbReference>
<accession>A0A3B0V720</accession>
<dbReference type="PANTHER" id="PTHR30632:SF14">
    <property type="entry name" value="TUNGSTATE_MOLYBDATE_CHROMATE-BINDING PROTEIN MODA"/>
    <property type="match status" value="1"/>
</dbReference>
<sequence>MKPIILCFLLSAAFASCQQNSNNVLQIATSANAQFAIKEIGGVFTQETGVEVNIIQGSSGKLLAQITEGAPYDIFISADLKYPQKLYRAGLATQKPSVYAYGKLVLWTSKKTEASLDMLTQDKVFHIALANPKTAPYGLAAKQFLQHHKLFNALKEKLVFGESVSQTTQFINSGAAEIGFTALSVVMSSPLKNVGHWIELDTTAYSPIAQSVVIIKTGNKNMEQAEKFYQFLFTHKAKIILKKYGYLMN</sequence>
<dbReference type="GO" id="GO:0015689">
    <property type="term" value="P:molybdate ion transport"/>
    <property type="evidence" value="ECO:0007669"/>
    <property type="project" value="InterPro"/>
</dbReference>
<dbReference type="EMBL" id="UOES01000301">
    <property type="protein sequence ID" value="VAW27774.1"/>
    <property type="molecule type" value="Genomic_DNA"/>
</dbReference>
<dbReference type="PANTHER" id="PTHR30632">
    <property type="entry name" value="MOLYBDATE-BINDING PERIPLASMIC PROTEIN"/>
    <property type="match status" value="1"/>
</dbReference>
<protein>
    <submittedName>
        <fullName evidence="3">Molybdenum ABC transporter, substrate-binding protein ModA</fullName>
    </submittedName>
</protein>
<gene>
    <name evidence="3" type="ORF">MNBD_BACTEROID06-243</name>
</gene>
<dbReference type="AlphaFoldDB" id="A0A3B0V720"/>
<dbReference type="Gene3D" id="3.40.190.10">
    <property type="entry name" value="Periplasmic binding protein-like II"/>
    <property type="match status" value="2"/>
</dbReference>
<dbReference type="SUPFAM" id="SSF53850">
    <property type="entry name" value="Periplasmic binding protein-like II"/>
    <property type="match status" value="1"/>
</dbReference>
<name>A0A3B0V720_9ZZZZ</name>
<organism evidence="3">
    <name type="scientific">hydrothermal vent metagenome</name>
    <dbReference type="NCBI Taxonomy" id="652676"/>
    <lineage>
        <taxon>unclassified sequences</taxon>
        <taxon>metagenomes</taxon>
        <taxon>ecological metagenomes</taxon>
    </lineage>
</organism>
<dbReference type="GO" id="GO:0046872">
    <property type="term" value="F:metal ion binding"/>
    <property type="evidence" value="ECO:0007669"/>
    <property type="project" value="UniProtKB-KW"/>
</dbReference>
<keyword evidence="2" id="KW-0732">Signal</keyword>
<evidence type="ECO:0000256" key="2">
    <source>
        <dbReference type="ARBA" id="ARBA00022729"/>
    </source>
</evidence>
<keyword evidence="1" id="KW-0479">Metal-binding</keyword>
<dbReference type="PIRSF" id="PIRSF004846">
    <property type="entry name" value="ModA"/>
    <property type="match status" value="1"/>
</dbReference>
<evidence type="ECO:0000313" key="3">
    <source>
        <dbReference type="EMBL" id="VAW27774.1"/>
    </source>
</evidence>
<dbReference type="PROSITE" id="PS51257">
    <property type="entry name" value="PROKAR_LIPOPROTEIN"/>
    <property type="match status" value="1"/>
</dbReference>
<dbReference type="Pfam" id="PF13531">
    <property type="entry name" value="SBP_bac_11"/>
    <property type="match status" value="1"/>
</dbReference>
<reference evidence="3" key="1">
    <citation type="submission" date="2018-06" db="EMBL/GenBank/DDBJ databases">
        <authorList>
            <person name="Zhirakovskaya E."/>
        </authorList>
    </citation>
    <scope>NUCLEOTIDE SEQUENCE</scope>
</reference>
<dbReference type="GO" id="GO:0030973">
    <property type="term" value="F:molybdate ion binding"/>
    <property type="evidence" value="ECO:0007669"/>
    <property type="project" value="InterPro"/>
</dbReference>
<proteinExistence type="predicted"/>
<evidence type="ECO:0000256" key="1">
    <source>
        <dbReference type="ARBA" id="ARBA00022723"/>
    </source>
</evidence>
<dbReference type="InterPro" id="IPR050682">
    <property type="entry name" value="ModA/WtpA"/>
</dbReference>
<dbReference type="NCBIfam" id="TIGR01256">
    <property type="entry name" value="modA"/>
    <property type="match status" value="1"/>
</dbReference>